<feature type="compositionally biased region" description="Acidic residues" evidence="13">
    <location>
        <begin position="1"/>
        <end position="19"/>
    </location>
</feature>
<dbReference type="FunFam" id="2.30.22.10:FF:000001">
    <property type="entry name" value="Protein GrpE"/>
    <property type="match status" value="1"/>
</dbReference>
<dbReference type="GO" id="GO:0000774">
    <property type="term" value="F:adenyl-nucleotide exchange factor activity"/>
    <property type="evidence" value="ECO:0007669"/>
    <property type="project" value="InterPro"/>
</dbReference>
<dbReference type="HAMAP" id="MF_01151">
    <property type="entry name" value="GrpE"/>
    <property type="match status" value="1"/>
</dbReference>
<comment type="similarity">
    <text evidence="2 10 12">Belongs to the GrpE family.</text>
</comment>
<dbReference type="OrthoDB" id="9812586at2"/>
<keyword evidence="4 10" id="KW-0963">Cytoplasm</keyword>
<reference evidence="14 15" key="1">
    <citation type="submission" date="2019-02" db="EMBL/GenBank/DDBJ databases">
        <title>Deep-cultivation of Planctomycetes and their phenomic and genomic characterization uncovers novel biology.</title>
        <authorList>
            <person name="Wiegand S."/>
            <person name="Jogler M."/>
            <person name="Boedeker C."/>
            <person name="Pinto D."/>
            <person name="Vollmers J."/>
            <person name="Rivas-Marin E."/>
            <person name="Kohn T."/>
            <person name="Peeters S.H."/>
            <person name="Heuer A."/>
            <person name="Rast P."/>
            <person name="Oberbeckmann S."/>
            <person name="Bunk B."/>
            <person name="Jeske O."/>
            <person name="Meyerdierks A."/>
            <person name="Storesund J.E."/>
            <person name="Kallscheuer N."/>
            <person name="Luecker S."/>
            <person name="Lage O.M."/>
            <person name="Pohl T."/>
            <person name="Merkel B.J."/>
            <person name="Hornburger P."/>
            <person name="Mueller R.-W."/>
            <person name="Bruemmer F."/>
            <person name="Labrenz M."/>
            <person name="Spormann A.M."/>
            <person name="Op Den Camp H."/>
            <person name="Overmann J."/>
            <person name="Amann R."/>
            <person name="Jetten M.S.M."/>
            <person name="Mascher T."/>
            <person name="Medema M.H."/>
            <person name="Devos D.P."/>
            <person name="Kaster A.-K."/>
            <person name="Ovreas L."/>
            <person name="Rohde M."/>
            <person name="Galperin M.Y."/>
            <person name="Jogler C."/>
        </authorList>
    </citation>
    <scope>NUCLEOTIDE SEQUENCE [LARGE SCALE GENOMIC DNA]</scope>
    <source>
        <strain evidence="14 15">Mal64</strain>
    </source>
</reference>
<dbReference type="Pfam" id="PF01025">
    <property type="entry name" value="GrpE"/>
    <property type="match status" value="1"/>
</dbReference>
<evidence type="ECO:0000256" key="10">
    <source>
        <dbReference type="HAMAP-Rule" id="MF_01151"/>
    </source>
</evidence>
<dbReference type="InterPro" id="IPR000740">
    <property type="entry name" value="GrpE"/>
</dbReference>
<evidence type="ECO:0000256" key="12">
    <source>
        <dbReference type="RuleBase" id="RU004478"/>
    </source>
</evidence>
<dbReference type="GO" id="GO:0005737">
    <property type="term" value="C:cytoplasm"/>
    <property type="evidence" value="ECO:0007669"/>
    <property type="project" value="UniProtKB-SubCell"/>
</dbReference>
<dbReference type="CDD" id="cd00446">
    <property type="entry name" value="GrpE"/>
    <property type="match status" value="1"/>
</dbReference>
<keyword evidence="15" id="KW-1185">Reference proteome</keyword>
<evidence type="ECO:0000256" key="7">
    <source>
        <dbReference type="ARBA" id="ARBA00053401"/>
    </source>
</evidence>
<dbReference type="PANTHER" id="PTHR21237">
    <property type="entry name" value="GRPE PROTEIN"/>
    <property type="match status" value="1"/>
</dbReference>
<dbReference type="Proteomes" id="UP000315440">
    <property type="component" value="Unassembled WGS sequence"/>
</dbReference>
<dbReference type="GO" id="GO:0051082">
    <property type="term" value="F:unfolded protein binding"/>
    <property type="evidence" value="ECO:0007669"/>
    <property type="project" value="TreeGrafter"/>
</dbReference>
<dbReference type="GO" id="GO:0051087">
    <property type="term" value="F:protein-folding chaperone binding"/>
    <property type="evidence" value="ECO:0007669"/>
    <property type="project" value="InterPro"/>
</dbReference>
<dbReference type="InterPro" id="IPR013805">
    <property type="entry name" value="GrpE_CC"/>
</dbReference>
<proteinExistence type="inferred from homology"/>
<dbReference type="RefSeq" id="WP_146396556.1">
    <property type="nucleotide sequence ID" value="NZ_SJPQ01000001.1"/>
</dbReference>
<evidence type="ECO:0000256" key="6">
    <source>
        <dbReference type="ARBA" id="ARBA00023186"/>
    </source>
</evidence>
<dbReference type="EMBL" id="SJPQ01000001">
    <property type="protein sequence ID" value="TWT90117.1"/>
    <property type="molecule type" value="Genomic_DNA"/>
</dbReference>
<evidence type="ECO:0000256" key="2">
    <source>
        <dbReference type="ARBA" id="ARBA00009054"/>
    </source>
</evidence>
<dbReference type="AlphaFoldDB" id="A0A5C5ZSZ0"/>
<evidence type="ECO:0000256" key="11">
    <source>
        <dbReference type="RuleBase" id="RU000639"/>
    </source>
</evidence>
<dbReference type="SUPFAM" id="SSF51064">
    <property type="entry name" value="Head domain of nucleotide exchange factor GrpE"/>
    <property type="match status" value="1"/>
</dbReference>
<dbReference type="GO" id="GO:0006457">
    <property type="term" value="P:protein folding"/>
    <property type="evidence" value="ECO:0007669"/>
    <property type="project" value="InterPro"/>
</dbReference>
<comment type="subunit">
    <text evidence="3 10">Homodimer.</text>
</comment>
<protein>
    <recommendedName>
        <fullName evidence="8 10">Protein GrpE</fullName>
    </recommendedName>
    <alternativeName>
        <fullName evidence="9 10">HSP-70 cofactor</fullName>
    </alternativeName>
</protein>
<evidence type="ECO:0000256" key="8">
    <source>
        <dbReference type="ARBA" id="ARBA00072274"/>
    </source>
</evidence>
<dbReference type="Gene3D" id="2.30.22.10">
    <property type="entry name" value="Head domain of nucleotide exchange factor GrpE"/>
    <property type="match status" value="1"/>
</dbReference>
<organism evidence="14 15">
    <name type="scientific">Pseudobythopirellula maris</name>
    <dbReference type="NCBI Taxonomy" id="2527991"/>
    <lineage>
        <taxon>Bacteria</taxon>
        <taxon>Pseudomonadati</taxon>
        <taxon>Planctomycetota</taxon>
        <taxon>Planctomycetia</taxon>
        <taxon>Pirellulales</taxon>
        <taxon>Lacipirellulaceae</taxon>
        <taxon>Pseudobythopirellula</taxon>
    </lineage>
</organism>
<comment type="subcellular location">
    <subcellularLocation>
        <location evidence="1 10">Cytoplasm</location>
    </subcellularLocation>
</comment>
<feature type="region of interest" description="Disordered" evidence="13">
    <location>
        <begin position="1"/>
        <end position="47"/>
    </location>
</feature>
<gene>
    <name evidence="10" type="primary">grpE</name>
    <name evidence="14" type="ORF">Mal64_05000</name>
</gene>
<dbReference type="PRINTS" id="PR00773">
    <property type="entry name" value="GRPEPROTEIN"/>
</dbReference>
<comment type="function">
    <text evidence="7 10 11">Participates actively in the response to hyperosmotic and heat shock by preventing the aggregation of stress-denatured proteins, in association with DnaK and GrpE. It is the nucleotide exchange factor for DnaK and may function as a thermosensor. Unfolded proteins bind initially to DnaJ; upon interaction with the DnaJ-bound protein, DnaK hydrolyzes its bound ATP, resulting in the formation of a stable complex. GrpE releases ADP from DnaK; ATP binding to DnaK triggers the release of the substrate protein, thus completing the reaction cycle. Several rounds of ATP-dependent interactions between DnaJ, DnaK and GrpE are required for fully efficient folding.</text>
</comment>
<dbReference type="GO" id="GO:0042803">
    <property type="term" value="F:protein homodimerization activity"/>
    <property type="evidence" value="ECO:0007669"/>
    <property type="project" value="InterPro"/>
</dbReference>
<dbReference type="SUPFAM" id="SSF58014">
    <property type="entry name" value="Coiled-coil domain of nucleotide exchange factor GrpE"/>
    <property type="match status" value="1"/>
</dbReference>
<evidence type="ECO:0000313" key="15">
    <source>
        <dbReference type="Proteomes" id="UP000315440"/>
    </source>
</evidence>
<accession>A0A5C5ZSZ0</accession>
<sequence>MPDQEAETESFDATVDDLAQEQAAAKAEGGGADEAAPTVEQQLAEERDRSLRLQAELQNVLSRKSRELADMAKYAALPIARDLLPALDNIDRAIAAAEQTPPEEGAPGAGLLEGFRLVRQQLVTLLAQHNCEVIATEGEEFNPDLHEAILQQPSPEVEAGRIVMTTQVGYKMHDRVVRPAQVIVSSGAPEA</sequence>
<evidence type="ECO:0000256" key="1">
    <source>
        <dbReference type="ARBA" id="ARBA00004496"/>
    </source>
</evidence>
<name>A0A5C5ZSZ0_9BACT</name>
<keyword evidence="5 10" id="KW-0346">Stress response</keyword>
<dbReference type="Gene3D" id="3.90.20.20">
    <property type="match status" value="1"/>
</dbReference>
<evidence type="ECO:0000313" key="14">
    <source>
        <dbReference type="EMBL" id="TWT90117.1"/>
    </source>
</evidence>
<evidence type="ECO:0000256" key="9">
    <source>
        <dbReference type="ARBA" id="ARBA00076414"/>
    </source>
</evidence>
<evidence type="ECO:0000256" key="5">
    <source>
        <dbReference type="ARBA" id="ARBA00023016"/>
    </source>
</evidence>
<comment type="caution">
    <text evidence="14">The sequence shown here is derived from an EMBL/GenBank/DDBJ whole genome shotgun (WGS) entry which is preliminary data.</text>
</comment>
<dbReference type="PROSITE" id="PS01071">
    <property type="entry name" value="GRPE"/>
    <property type="match status" value="1"/>
</dbReference>
<evidence type="ECO:0000256" key="4">
    <source>
        <dbReference type="ARBA" id="ARBA00022490"/>
    </source>
</evidence>
<dbReference type="PANTHER" id="PTHR21237:SF23">
    <property type="entry name" value="GRPE PROTEIN HOMOLOG, MITOCHONDRIAL"/>
    <property type="match status" value="1"/>
</dbReference>
<evidence type="ECO:0000256" key="3">
    <source>
        <dbReference type="ARBA" id="ARBA00011738"/>
    </source>
</evidence>
<keyword evidence="6 10" id="KW-0143">Chaperone</keyword>
<evidence type="ECO:0000256" key="13">
    <source>
        <dbReference type="SAM" id="MobiDB-lite"/>
    </source>
</evidence>
<dbReference type="InterPro" id="IPR009012">
    <property type="entry name" value="GrpE_head"/>
</dbReference>